<dbReference type="InterPro" id="IPR018356">
    <property type="entry name" value="Tscrpt_reg_HTH_DeoR_CS"/>
</dbReference>
<reference evidence="6 7" key="1">
    <citation type="submission" date="2023-12" db="EMBL/GenBank/DDBJ databases">
        <title>Blastococcus brunescens sp. nov., an actonobacterium isolated from sandstone collected in sahara desert.</title>
        <authorList>
            <person name="Gtari M."/>
            <person name="Ghodhbane F."/>
        </authorList>
    </citation>
    <scope>NUCLEOTIDE SEQUENCE [LARGE SCALE GENOMIC DNA]</scope>
    <source>
        <strain evidence="6 7">BMG 8361</strain>
    </source>
</reference>
<keyword evidence="2" id="KW-0238">DNA-binding</keyword>
<proteinExistence type="predicted"/>
<gene>
    <name evidence="6" type="ORF">U6N30_06425</name>
</gene>
<dbReference type="Proteomes" id="UP001324287">
    <property type="component" value="Chromosome"/>
</dbReference>
<dbReference type="InterPro" id="IPR036388">
    <property type="entry name" value="WH-like_DNA-bd_sf"/>
</dbReference>
<feature type="domain" description="HTH deoR-type" evidence="5">
    <location>
        <begin position="9"/>
        <end position="64"/>
    </location>
</feature>
<dbReference type="InterPro" id="IPR036390">
    <property type="entry name" value="WH_DNA-bd_sf"/>
</dbReference>
<dbReference type="Pfam" id="PF08220">
    <property type="entry name" value="HTH_DeoR"/>
    <property type="match status" value="1"/>
</dbReference>
<dbReference type="SMART" id="SM00420">
    <property type="entry name" value="HTH_DEOR"/>
    <property type="match status" value="1"/>
</dbReference>
<dbReference type="PRINTS" id="PR00037">
    <property type="entry name" value="HTHLACR"/>
</dbReference>
<protein>
    <submittedName>
        <fullName evidence="6">DeoR family transcriptional regulator</fullName>
    </submittedName>
</protein>
<evidence type="ECO:0000313" key="6">
    <source>
        <dbReference type="EMBL" id="WRL65288.1"/>
    </source>
</evidence>
<accession>A0ABZ1B606</accession>
<evidence type="ECO:0000259" key="5">
    <source>
        <dbReference type="PROSITE" id="PS51000"/>
    </source>
</evidence>
<dbReference type="SUPFAM" id="SSF46785">
    <property type="entry name" value="Winged helix' DNA-binding domain"/>
    <property type="match status" value="1"/>
</dbReference>
<dbReference type="RefSeq" id="WP_324276612.1">
    <property type="nucleotide sequence ID" value="NZ_CP141261.1"/>
</dbReference>
<keyword evidence="3" id="KW-0804">Transcription</keyword>
<sequence>MGEARRRRATEERHESLLTLLRGGVDGVETLAERVGVSTSTVRRDLTSLQRDGRIARTYGGAMVRDAFHERSFGRAPCCTPRPRRRSPWLRRSTCPRRAMSSSTPGPPAWRSPGSSPTGAR</sequence>
<dbReference type="Gene3D" id="1.10.10.10">
    <property type="entry name" value="Winged helix-like DNA-binding domain superfamily/Winged helix DNA-binding domain"/>
    <property type="match status" value="1"/>
</dbReference>
<evidence type="ECO:0000256" key="4">
    <source>
        <dbReference type="SAM" id="MobiDB-lite"/>
    </source>
</evidence>
<dbReference type="PANTHER" id="PTHR30363">
    <property type="entry name" value="HTH-TYPE TRANSCRIPTIONAL REGULATOR SRLR-RELATED"/>
    <property type="match status" value="1"/>
</dbReference>
<keyword evidence="7" id="KW-1185">Reference proteome</keyword>
<dbReference type="InterPro" id="IPR001034">
    <property type="entry name" value="DeoR_HTH"/>
</dbReference>
<evidence type="ECO:0000313" key="7">
    <source>
        <dbReference type="Proteomes" id="UP001324287"/>
    </source>
</evidence>
<dbReference type="EMBL" id="CP141261">
    <property type="protein sequence ID" value="WRL65288.1"/>
    <property type="molecule type" value="Genomic_DNA"/>
</dbReference>
<name>A0ABZ1B606_9ACTN</name>
<keyword evidence="1" id="KW-0805">Transcription regulation</keyword>
<dbReference type="PROSITE" id="PS51000">
    <property type="entry name" value="HTH_DEOR_2"/>
    <property type="match status" value="1"/>
</dbReference>
<organism evidence="6 7">
    <name type="scientific">Blastococcus brunescens</name>
    <dbReference type="NCBI Taxonomy" id="1564165"/>
    <lineage>
        <taxon>Bacteria</taxon>
        <taxon>Bacillati</taxon>
        <taxon>Actinomycetota</taxon>
        <taxon>Actinomycetes</taxon>
        <taxon>Geodermatophilales</taxon>
        <taxon>Geodermatophilaceae</taxon>
        <taxon>Blastococcus</taxon>
    </lineage>
</organism>
<evidence type="ECO:0000256" key="3">
    <source>
        <dbReference type="ARBA" id="ARBA00023163"/>
    </source>
</evidence>
<feature type="region of interest" description="Disordered" evidence="4">
    <location>
        <begin position="73"/>
        <end position="121"/>
    </location>
</feature>
<dbReference type="PANTHER" id="PTHR30363:SF44">
    <property type="entry name" value="AGA OPERON TRANSCRIPTIONAL REPRESSOR-RELATED"/>
    <property type="match status" value="1"/>
</dbReference>
<dbReference type="PROSITE" id="PS00894">
    <property type="entry name" value="HTH_DEOR_1"/>
    <property type="match status" value="1"/>
</dbReference>
<evidence type="ECO:0000256" key="2">
    <source>
        <dbReference type="ARBA" id="ARBA00023125"/>
    </source>
</evidence>
<evidence type="ECO:0000256" key="1">
    <source>
        <dbReference type="ARBA" id="ARBA00023015"/>
    </source>
</evidence>
<dbReference type="InterPro" id="IPR050313">
    <property type="entry name" value="Carb_Metab_HTH_regulators"/>
</dbReference>